<dbReference type="Proteomes" id="UP000033774">
    <property type="component" value="Unassembled WGS sequence"/>
</dbReference>
<comment type="similarity">
    <text evidence="4">Belongs to the metallo-dependent hydrolases superfamily. PDC hydrolase family.</text>
</comment>
<protein>
    <recommendedName>
        <fullName evidence="6">2-pyrone-4,6-dicarboxylate lactonase</fullName>
        <ecNumber evidence="5">3.1.1.57</ecNumber>
    </recommendedName>
    <alternativeName>
        <fullName evidence="6">2-pyrone-4,6-dicarboxylate lactonase</fullName>
    </alternativeName>
</protein>
<dbReference type="InterPro" id="IPR032466">
    <property type="entry name" value="Metal_Hydrolase"/>
</dbReference>
<dbReference type="GO" id="GO:0019619">
    <property type="term" value="P:3,4-dihydroxybenzoate catabolic process"/>
    <property type="evidence" value="ECO:0007669"/>
    <property type="project" value="UniProtKB-ARBA"/>
</dbReference>
<dbReference type="EC" id="3.1.1.57" evidence="5"/>
<dbReference type="InterPro" id="IPR047874">
    <property type="entry name" value="GLI/LigI"/>
</dbReference>
<evidence type="ECO:0000256" key="4">
    <source>
        <dbReference type="ARBA" id="ARBA00061410"/>
    </source>
</evidence>
<feature type="domain" description="Amidohydrolase-related" evidence="7">
    <location>
        <begin position="29"/>
        <end position="293"/>
    </location>
</feature>
<evidence type="ECO:0000256" key="2">
    <source>
        <dbReference type="ARBA" id="ARBA00022801"/>
    </source>
</evidence>
<evidence type="ECO:0000256" key="5">
    <source>
        <dbReference type="ARBA" id="ARBA00067053"/>
    </source>
</evidence>
<dbReference type="Pfam" id="PF04909">
    <property type="entry name" value="Amidohydro_2"/>
    <property type="match status" value="1"/>
</dbReference>
<dbReference type="PATRIC" id="fig|552518.3.peg.4479"/>
<dbReference type="SUPFAM" id="SSF51556">
    <property type="entry name" value="Metallo-dependent hydrolases"/>
    <property type="match status" value="1"/>
</dbReference>
<dbReference type="EMBL" id="LAJY01000083">
    <property type="protein sequence ID" value="KJV10524.1"/>
    <property type="molecule type" value="Genomic_DNA"/>
</dbReference>
<accession>A0A0F3IY37</accession>
<evidence type="ECO:0000313" key="9">
    <source>
        <dbReference type="Proteomes" id="UP000033774"/>
    </source>
</evidence>
<dbReference type="OrthoDB" id="9787654at2"/>
<dbReference type="GO" id="GO:0047554">
    <property type="term" value="F:2-pyrone-4,6-dicarboxylate lactonase activity"/>
    <property type="evidence" value="ECO:0007669"/>
    <property type="project" value="UniProtKB-EC"/>
</dbReference>
<proteinExistence type="inferred from homology"/>
<name>A0A0F3IY37_9PROT</name>
<organism evidence="8 9">
    <name type="scientific">Elstera litoralis</name>
    <dbReference type="NCBI Taxonomy" id="552518"/>
    <lineage>
        <taxon>Bacteria</taxon>
        <taxon>Pseudomonadati</taxon>
        <taxon>Pseudomonadota</taxon>
        <taxon>Alphaproteobacteria</taxon>
        <taxon>Rhodospirillales</taxon>
        <taxon>Rhodospirillaceae</taxon>
        <taxon>Elstera</taxon>
    </lineage>
</organism>
<dbReference type="RefSeq" id="WP_045774780.1">
    <property type="nucleotide sequence ID" value="NZ_LAJY01000083.1"/>
</dbReference>
<dbReference type="PANTHER" id="PTHR35563">
    <property type="entry name" value="BARREL METAL-DEPENDENT HYDROLASE, PUTATIVE (AFU_ORTHOLOGUE AFUA_1G16240)-RELATED"/>
    <property type="match status" value="1"/>
</dbReference>
<sequence>MTSFTMDADWLPFHPAPSQPGFRLPPGAVDAHCHVFGPGAMFPYAPERKYTPCDAPKEKLWALRDHLGFSRNVIVQATCHGADNRAVVDALRASNGKAKGIATVRRSVTDAELLEMNAGGIKGVRFNFVKRLVETTPPDELLEIARRIAPLGWHVVIYFEAPDLPELYDFIASLPTIVVVDHMGRPDVSKPVEGPEFGLFVKLMRENPRIWSKVTCPERLSRSGPPDYADVVPFARHLVETFPDRVLWGTDWPHPNLKSHMPDDGHLVDIIPKIAPTPDLQQALLVANPMRLYWPEESAR</sequence>
<dbReference type="InterPro" id="IPR052358">
    <property type="entry name" value="Aro_Compnd_Degr_Hydrolases"/>
</dbReference>
<comment type="caution">
    <text evidence="8">The sequence shown here is derived from an EMBL/GenBank/DDBJ whole genome shotgun (WGS) entry which is preliminary data.</text>
</comment>
<keyword evidence="1" id="KW-0058">Aromatic hydrocarbons catabolism</keyword>
<comment type="catalytic activity">
    <reaction evidence="3">
        <text>2-oxo-2H-pyran-4,6-dicarboxylate + H2O = (1E)-4-oxobut-1-ene-1,2,4-tricarboxylate + H(+)</text>
        <dbReference type="Rhea" id="RHEA:10644"/>
        <dbReference type="ChEBI" id="CHEBI:15377"/>
        <dbReference type="ChEBI" id="CHEBI:15378"/>
        <dbReference type="ChEBI" id="CHEBI:57471"/>
        <dbReference type="ChEBI" id="CHEBI:58304"/>
        <dbReference type="EC" id="3.1.1.57"/>
    </reaction>
</comment>
<evidence type="ECO:0000256" key="6">
    <source>
        <dbReference type="ARBA" id="ARBA00078014"/>
    </source>
</evidence>
<gene>
    <name evidence="8" type="ORF">VZ95_04290</name>
</gene>
<dbReference type="AlphaFoldDB" id="A0A0F3IY37"/>
<keyword evidence="2 8" id="KW-0378">Hydrolase</keyword>
<keyword evidence="9" id="KW-1185">Reference proteome</keyword>
<dbReference type="PANTHER" id="PTHR35563:SF2">
    <property type="entry name" value="BARREL METAL-DEPENDENT HYDROLASE, PUTATIVE (AFU_ORTHOLOGUE AFUA_1G16240)-RELATED"/>
    <property type="match status" value="1"/>
</dbReference>
<dbReference type="InterPro" id="IPR006680">
    <property type="entry name" value="Amidohydro-rel"/>
</dbReference>
<evidence type="ECO:0000256" key="3">
    <source>
        <dbReference type="ARBA" id="ARBA00052548"/>
    </source>
</evidence>
<dbReference type="Gene3D" id="3.20.20.140">
    <property type="entry name" value="Metal-dependent hydrolases"/>
    <property type="match status" value="1"/>
</dbReference>
<dbReference type="FunFam" id="3.20.20.140:FF:000100">
    <property type="entry name" value="2-pyrone-4,6-dicarboxylate hydrolase"/>
    <property type="match status" value="1"/>
</dbReference>
<reference evidence="8 9" key="1">
    <citation type="submission" date="2015-03" db="EMBL/GenBank/DDBJ databases">
        <title>Draft genome sequence of Elstera litoralis.</title>
        <authorList>
            <person name="Rahalkar M.C."/>
            <person name="Dhakephalkar P.K."/>
            <person name="Pore S.D."/>
            <person name="Arora P."/>
            <person name="Kapse N.G."/>
            <person name="Pandit P.S."/>
        </authorList>
    </citation>
    <scope>NUCLEOTIDE SEQUENCE [LARGE SCALE GENOMIC DNA]</scope>
    <source>
        <strain evidence="8 9">Dia-1</strain>
    </source>
</reference>
<evidence type="ECO:0000313" key="8">
    <source>
        <dbReference type="EMBL" id="KJV10524.1"/>
    </source>
</evidence>
<evidence type="ECO:0000259" key="7">
    <source>
        <dbReference type="Pfam" id="PF04909"/>
    </source>
</evidence>
<evidence type="ECO:0000256" key="1">
    <source>
        <dbReference type="ARBA" id="ARBA00022797"/>
    </source>
</evidence>
<dbReference type="CDD" id="cd01311">
    <property type="entry name" value="PDC_hydrolase"/>
    <property type="match status" value="1"/>
</dbReference>